<dbReference type="AlphaFoldDB" id="A0A839V503"/>
<name>A0A839V503_9PROT</name>
<dbReference type="InterPro" id="IPR011990">
    <property type="entry name" value="TPR-like_helical_dom_sf"/>
</dbReference>
<dbReference type="SUPFAM" id="SSF48452">
    <property type="entry name" value="TPR-like"/>
    <property type="match status" value="1"/>
</dbReference>
<feature type="region of interest" description="Disordered" evidence="1">
    <location>
        <begin position="425"/>
        <end position="454"/>
    </location>
</feature>
<dbReference type="Gene3D" id="1.25.40.10">
    <property type="entry name" value="Tetratricopeptide repeat domain"/>
    <property type="match status" value="1"/>
</dbReference>
<sequence>MRNGLLGQIATPPAGTLLHEALLRMGEADWNGAHLLLSEALEQPTMQRDARLLLSEVCQALGEHEAALQHLSEALAQNPLTSRGLPGAAGVPARRRVLMLAVPGDFQANLPLAMLLDDPQTELHTLWITDPALILSDPWRARALVPRGLDVVFTVIAQDERHTDALRAADMLIATLGLPSLNNPRLISGLSRIEAAWMLSGCADLVVPQPRLLSRKMLACETIGRDGTAVLIRPEHSHAGLGLARIVDAPGRDSYLAAHADETGFILTPFVDTRSPDGLFRKYRVVFVDGRWLPVHMAIHSDWAVWYYNANMQAHPGRRREEEAFLADPRAVLGEATQRGLDHIGQRIRLDYFGVDFGVAPDGRAVLFEVETGMVVHHADDPAMFGYRLEAARRIRCEVELMIDRRIERRGAAERRSSVRAIQNPNVYTVTRRRPPPRLSASGDPLAGAYLPEG</sequence>
<accession>A0A839V503</accession>
<evidence type="ECO:0000313" key="2">
    <source>
        <dbReference type="EMBL" id="MBB3174609.1"/>
    </source>
</evidence>
<comment type="caution">
    <text evidence="2">The sequence shown here is derived from an EMBL/GenBank/DDBJ whole genome shotgun (WGS) entry which is preliminary data.</text>
</comment>
<dbReference type="Proteomes" id="UP000557688">
    <property type="component" value="Unassembled WGS sequence"/>
</dbReference>
<protein>
    <submittedName>
        <fullName evidence="2">Tetratricopeptide (TPR) repeat protein</fullName>
    </submittedName>
</protein>
<proteinExistence type="predicted"/>
<evidence type="ECO:0000256" key="1">
    <source>
        <dbReference type="SAM" id="MobiDB-lite"/>
    </source>
</evidence>
<dbReference type="SUPFAM" id="SSF56059">
    <property type="entry name" value="Glutathione synthetase ATP-binding domain-like"/>
    <property type="match status" value="1"/>
</dbReference>
<organism evidence="2 3">
    <name type="scientific">Endobacter medicaginis</name>
    <dbReference type="NCBI Taxonomy" id="1181271"/>
    <lineage>
        <taxon>Bacteria</taxon>
        <taxon>Pseudomonadati</taxon>
        <taxon>Pseudomonadota</taxon>
        <taxon>Alphaproteobacteria</taxon>
        <taxon>Acetobacterales</taxon>
        <taxon>Acetobacteraceae</taxon>
        <taxon>Endobacter</taxon>
    </lineage>
</organism>
<evidence type="ECO:0000313" key="3">
    <source>
        <dbReference type="Proteomes" id="UP000557688"/>
    </source>
</evidence>
<dbReference type="EMBL" id="JACHXV010000009">
    <property type="protein sequence ID" value="MBB3174609.1"/>
    <property type="molecule type" value="Genomic_DNA"/>
</dbReference>
<gene>
    <name evidence="2" type="ORF">FHR90_002454</name>
</gene>
<reference evidence="2 3" key="1">
    <citation type="submission" date="2020-08" db="EMBL/GenBank/DDBJ databases">
        <title>Genomic Encyclopedia of Type Strains, Phase III (KMG-III): the genomes of soil and plant-associated and newly described type strains.</title>
        <authorList>
            <person name="Whitman W."/>
        </authorList>
    </citation>
    <scope>NUCLEOTIDE SEQUENCE [LARGE SCALE GENOMIC DNA]</scope>
    <source>
        <strain evidence="2 3">CECT 8088</strain>
    </source>
</reference>
<keyword evidence="3" id="KW-1185">Reference proteome</keyword>
<dbReference type="RefSeq" id="WP_183275319.1">
    <property type="nucleotide sequence ID" value="NZ_JACHXV010000009.1"/>
</dbReference>